<dbReference type="RefSeq" id="WP_190310086.1">
    <property type="nucleotide sequence ID" value="NZ_JACNYK010000004.1"/>
</dbReference>
<gene>
    <name evidence="4" type="ORF">H8B17_15265</name>
</gene>
<organism evidence="4 5">
    <name type="scientific">Sphingobacterium arenae</name>
    <dbReference type="NCBI Taxonomy" id="1280598"/>
    <lineage>
        <taxon>Bacteria</taxon>
        <taxon>Pseudomonadati</taxon>
        <taxon>Bacteroidota</taxon>
        <taxon>Sphingobacteriia</taxon>
        <taxon>Sphingobacteriales</taxon>
        <taxon>Sphingobacteriaceae</taxon>
        <taxon>Sphingobacterium</taxon>
    </lineage>
</organism>
<evidence type="ECO:0000256" key="1">
    <source>
        <dbReference type="SAM" id="SignalP"/>
    </source>
</evidence>
<name>A0ABR7Y6L3_9SPHI</name>
<sequence length="721" mass="82269">MKRYILWLLFILGAAPYVQAQFGDIKLIAHRGGVVDEHTDENSIASVKKAAAAGYYMVELDVRMTRDSVLIVHHDRNLRRFFEIDKLVDELDWNELRTFKSANGHVVEKFSDMLSLAKAEGLQVMIDLKIQGNHQKQFSEIYDQLVDLDLAEKALIIPTEEATDYFRGKIKVSCTRKQIEAYQQRGDYSPQHYYLFANPSKEDYLWATANGIQVVGVLNYRPSNPDNYRQTAAYLSSLGVEYIQLDSQFADFFKKEDLTATRDSLFFKDGQFKITQFTDLHWDERSAGTKQTTATIRAVLDREKPDFAMLTGDLPASRPASEAWDAIARIFEDYRIPWAVTLGNHDDEVGMSRSDNFDFLKGKPYFIGEKGPAISGAGNYVLPLYSTEDKEVKALLYALDTHNKPANPLHGHYNWIQFDQIKWYREISDYYTSLNEGNPVPALAFLHIPLPEYGQVHKDEKWRLGNASGGDGPGGLNSGMFVNFLAKQDVMGVFAGHNHSNDAIGKYMDVALAYGRTTGADAYGSLERGARIILLYEGKRAFDTWIRTPTQVEFKYYYPSGISELEEQQMTYWDAVHDENFEQGVAYRYFEGGRLEKIADISANTRLIKSGKTDNITIDIATARDSFAFEFSGYIKIPRDGVYNFYTYSDDGSQLWVADQLVVDNDGSHNERRRDGKIALKKGYHRFLIQYFDDYMGEVLQVGISSRDLTEMLIPDKMLFR</sequence>
<dbReference type="SMART" id="SM00758">
    <property type="entry name" value="PA14"/>
    <property type="match status" value="1"/>
</dbReference>
<proteinExistence type="predicted"/>
<feature type="domain" description="GP-PDE" evidence="2">
    <location>
        <begin position="25"/>
        <end position="250"/>
    </location>
</feature>
<dbReference type="Pfam" id="PF07691">
    <property type="entry name" value="PA14"/>
    <property type="match status" value="1"/>
</dbReference>
<dbReference type="Gene3D" id="3.90.182.10">
    <property type="entry name" value="Toxin - Anthrax Protective Antigen,domain 1"/>
    <property type="match status" value="1"/>
</dbReference>
<dbReference type="InterPro" id="IPR030395">
    <property type="entry name" value="GP_PDE_dom"/>
</dbReference>
<evidence type="ECO:0000259" key="2">
    <source>
        <dbReference type="PROSITE" id="PS51704"/>
    </source>
</evidence>
<comment type="caution">
    <text evidence="4">The sequence shown here is derived from an EMBL/GenBank/DDBJ whole genome shotgun (WGS) entry which is preliminary data.</text>
</comment>
<evidence type="ECO:0000259" key="3">
    <source>
        <dbReference type="PROSITE" id="PS51820"/>
    </source>
</evidence>
<dbReference type="InterPro" id="IPR017946">
    <property type="entry name" value="PLC-like_Pdiesterase_TIM-brl"/>
</dbReference>
<keyword evidence="5" id="KW-1185">Reference proteome</keyword>
<keyword evidence="1" id="KW-0732">Signal</keyword>
<protein>
    <submittedName>
        <fullName evidence="4">Metallophosphoesterase</fullName>
    </submittedName>
</protein>
<dbReference type="InterPro" id="IPR011658">
    <property type="entry name" value="PA14_dom"/>
</dbReference>
<dbReference type="SUPFAM" id="SSF56300">
    <property type="entry name" value="Metallo-dependent phosphatases"/>
    <property type="match status" value="1"/>
</dbReference>
<dbReference type="SUPFAM" id="SSF51695">
    <property type="entry name" value="PLC-like phosphodiesterases"/>
    <property type="match status" value="1"/>
</dbReference>
<dbReference type="PROSITE" id="PS51820">
    <property type="entry name" value="PA14"/>
    <property type="match status" value="1"/>
</dbReference>
<dbReference type="PANTHER" id="PTHR32440:SF11">
    <property type="entry name" value="METALLOPHOSPHOESTERASE DOMAIN-CONTAINING PROTEIN"/>
    <property type="match status" value="1"/>
</dbReference>
<dbReference type="Gene3D" id="3.60.21.10">
    <property type="match status" value="1"/>
</dbReference>
<dbReference type="InterPro" id="IPR029052">
    <property type="entry name" value="Metallo-depent_PP-like"/>
</dbReference>
<dbReference type="PROSITE" id="PS51704">
    <property type="entry name" value="GP_PDE"/>
    <property type="match status" value="1"/>
</dbReference>
<feature type="domain" description="PA14" evidence="3">
    <location>
        <begin position="580"/>
        <end position="718"/>
    </location>
</feature>
<evidence type="ECO:0000313" key="4">
    <source>
        <dbReference type="EMBL" id="MBD1426940.1"/>
    </source>
</evidence>
<dbReference type="InterPro" id="IPR037524">
    <property type="entry name" value="PA14/GLEYA"/>
</dbReference>
<reference evidence="4 5" key="1">
    <citation type="submission" date="2020-08" db="EMBL/GenBank/DDBJ databases">
        <title>Sphingobacterium sp. DN00404 isolated from aquaculture water.</title>
        <authorList>
            <person name="Zhang M."/>
        </authorList>
    </citation>
    <scope>NUCLEOTIDE SEQUENCE [LARGE SCALE GENOMIC DNA]</scope>
    <source>
        <strain evidence="4 5">KCTC 32294</strain>
    </source>
</reference>
<dbReference type="Pfam" id="PF00149">
    <property type="entry name" value="Metallophos"/>
    <property type="match status" value="1"/>
</dbReference>
<dbReference type="EMBL" id="JACNYK010000004">
    <property type="protein sequence ID" value="MBD1426940.1"/>
    <property type="molecule type" value="Genomic_DNA"/>
</dbReference>
<dbReference type="InterPro" id="IPR004843">
    <property type="entry name" value="Calcineurin-like_PHP"/>
</dbReference>
<feature type="chain" id="PRO_5046500978" evidence="1">
    <location>
        <begin position="21"/>
        <end position="721"/>
    </location>
</feature>
<evidence type="ECO:0000313" key="5">
    <source>
        <dbReference type="Proteomes" id="UP000606494"/>
    </source>
</evidence>
<dbReference type="Gene3D" id="3.20.20.190">
    <property type="entry name" value="Phosphatidylinositol (PI) phosphodiesterase"/>
    <property type="match status" value="1"/>
</dbReference>
<dbReference type="Proteomes" id="UP000606494">
    <property type="component" value="Unassembled WGS sequence"/>
</dbReference>
<dbReference type="PANTHER" id="PTHR32440">
    <property type="entry name" value="PHOSPHATASE DCR2-RELATED-RELATED"/>
    <property type="match status" value="1"/>
</dbReference>
<dbReference type="Pfam" id="PF03009">
    <property type="entry name" value="GDPD"/>
    <property type="match status" value="1"/>
</dbReference>
<accession>A0ABR7Y6L3</accession>
<dbReference type="CDD" id="cd07383">
    <property type="entry name" value="MPP_Dcr2"/>
    <property type="match status" value="1"/>
</dbReference>
<dbReference type="SUPFAM" id="SSF56988">
    <property type="entry name" value="Anthrax protective antigen"/>
    <property type="match status" value="1"/>
</dbReference>
<feature type="signal peptide" evidence="1">
    <location>
        <begin position="1"/>
        <end position="20"/>
    </location>
</feature>